<dbReference type="Proteomes" id="UP000295500">
    <property type="component" value="Unassembled WGS sequence"/>
</dbReference>
<dbReference type="GO" id="GO:0005886">
    <property type="term" value="C:plasma membrane"/>
    <property type="evidence" value="ECO:0007669"/>
    <property type="project" value="InterPro"/>
</dbReference>
<dbReference type="Pfam" id="PF09515">
    <property type="entry name" value="Thia_YuaJ"/>
    <property type="match status" value="1"/>
</dbReference>
<name>A0A4R6Q8D3_9FIRM</name>
<dbReference type="AlphaFoldDB" id="A0A4R6Q8D3"/>
<evidence type="ECO:0000313" key="3">
    <source>
        <dbReference type="Proteomes" id="UP000295500"/>
    </source>
</evidence>
<proteinExistence type="predicted"/>
<dbReference type="GO" id="GO:0015234">
    <property type="term" value="F:thiamine transmembrane transporter activity"/>
    <property type="evidence" value="ECO:0007669"/>
    <property type="project" value="InterPro"/>
</dbReference>
<evidence type="ECO:0000256" key="1">
    <source>
        <dbReference type="SAM" id="Phobius"/>
    </source>
</evidence>
<feature type="transmembrane region" description="Helical" evidence="1">
    <location>
        <begin position="70"/>
        <end position="88"/>
    </location>
</feature>
<dbReference type="NCBIfam" id="TIGR02357">
    <property type="entry name" value="ECF_ThiT_YuaJ"/>
    <property type="match status" value="1"/>
</dbReference>
<dbReference type="Gene3D" id="1.10.1760.20">
    <property type="match status" value="1"/>
</dbReference>
<keyword evidence="1" id="KW-1133">Transmembrane helix</keyword>
<accession>A0A4R6Q8D3</accession>
<sequence length="213" mass="23290">MFKDLQGFMESTRGQIVVICVIIVIFLLILIPRKDQKNKKADVKAMTISALLVAIAMVLGQIQLFRMPQGGGITLLSMLPIALCSYYLGTRRGIMAGMCLGLLNLIFGPYVIHPLQLLLDYPIAFGAMGMGGIFRNQKNGLTKGYLFGVFCRYICAVVSGIVFFGAYAPANFNAVTWSLWYNLTYLGVEAAITVVVISLPPVKKALKGLKSQI</sequence>
<feature type="transmembrane region" description="Helical" evidence="1">
    <location>
        <begin position="118"/>
        <end position="134"/>
    </location>
</feature>
<evidence type="ECO:0000313" key="2">
    <source>
        <dbReference type="EMBL" id="TDP58096.1"/>
    </source>
</evidence>
<dbReference type="InterPro" id="IPR012651">
    <property type="entry name" value="Thia_Transptr_ThiT"/>
</dbReference>
<gene>
    <name evidence="2" type="ORF">EV211_10841</name>
</gene>
<comment type="caution">
    <text evidence="2">The sequence shown here is derived from an EMBL/GenBank/DDBJ whole genome shotgun (WGS) entry which is preliminary data.</text>
</comment>
<feature type="transmembrane region" description="Helical" evidence="1">
    <location>
        <begin position="43"/>
        <end position="64"/>
    </location>
</feature>
<keyword evidence="3" id="KW-1185">Reference proteome</keyword>
<feature type="transmembrane region" description="Helical" evidence="1">
    <location>
        <begin position="12"/>
        <end position="31"/>
    </location>
</feature>
<dbReference type="RefSeq" id="WP_133528025.1">
    <property type="nucleotide sequence ID" value="NZ_SNXO01000008.1"/>
</dbReference>
<protein>
    <submittedName>
        <fullName evidence="2">Thiamine transporter</fullName>
    </submittedName>
</protein>
<feature type="transmembrane region" description="Helical" evidence="1">
    <location>
        <begin position="179"/>
        <end position="202"/>
    </location>
</feature>
<reference evidence="2 3" key="1">
    <citation type="submission" date="2019-03" db="EMBL/GenBank/DDBJ databases">
        <title>Genomic Encyclopedia of Type Strains, Phase IV (KMG-IV): sequencing the most valuable type-strain genomes for metagenomic binning, comparative biology and taxonomic classification.</title>
        <authorList>
            <person name="Goeker M."/>
        </authorList>
    </citation>
    <scope>NUCLEOTIDE SEQUENCE [LARGE SCALE GENOMIC DNA]</scope>
    <source>
        <strain evidence="2 3">DSM 28287</strain>
    </source>
</reference>
<dbReference type="OrthoDB" id="9795813at2"/>
<keyword evidence="1" id="KW-0812">Transmembrane</keyword>
<organism evidence="2 3">
    <name type="scientific">Aminicella lysinilytica</name>
    <dbReference type="NCBI Taxonomy" id="433323"/>
    <lineage>
        <taxon>Bacteria</taxon>
        <taxon>Bacillati</taxon>
        <taxon>Bacillota</taxon>
        <taxon>Clostridia</taxon>
        <taxon>Peptostreptococcales</taxon>
        <taxon>Anaerovoracaceae</taxon>
        <taxon>Aminicella</taxon>
    </lineage>
</organism>
<feature type="transmembrane region" description="Helical" evidence="1">
    <location>
        <begin position="95"/>
        <end position="112"/>
    </location>
</feature>
<feature type="transmembrane region" description="Helical" evidence="1">
    <location>
        <begin position="146"/>
        <end position="167"/>
    </location>
</feature>
<keyword evidence="1" id="KW-0472">Membrane</keyword>
<dbReference type="EMBL" id="SNXO01000008">
    <property type="protein sequence ID" value="TDP58096.1"/>
    <property type="molecule type" value="Genomic_DNA"/>
</dbReference>